<keyword evidence="5 9" id="KW-0560">Oxidoreductase</keyword>
<comment type="similarity">
    <text evidence="9">Belongs to the deoxyhypusine hydroxylase family.</text>
</comment>
<comment type="catalytic activity">
    <reaction evidence="1 9">
        <text>[eIF5A protein]-deoxyhypusine + AH2 + O2 = [eIF5A protein]-hypusine + A + H2O</text>
        <dbReference type="Rhea" id="RHEA:14101"/>
        <dbReference type="Rhea" id="RHEA-COMP:10144"/>
        <dbReference type="Rhea" id="RHEA-COMP:12592"/>
        <dbReference type="ChEBI" id="CHEBI:13193"/>
        <dbReference type="ChEBI" id="CHEBI:15377"/>
        <dbReference type="ChEBI" id="CHEBI:15379"/>
        <dbReference type="ChEBI" id="CHEBI:17499"/>
        <dbReference type="ChEBI" id="CHEBI:82657"/>
        <dbReference type="ChEBI" id="CHEBI:91175"/>
        <dbReference type="EC" id="1.14.99.29"/>
    </reaction>
</comment>
<organism evidence="11 12">
    <name type="scientific">Echria macrotheca</name>
    <dbReference type="NCBI Taxonomy" id="438768"/>
    <lineage>
        <taxon>Eukaryota</taxon>
        <taxon>Fungi</taxon>
        <taxon>Dikarya</taxon>
        <taxon>Ascomycota</taxon>
        <taxon>Pezizomycotina</taxon>
        <taxon>Sordariomycetes</taxon>
        <taxon>Sordariomycetidae</taxon>
        <taxon>Sordariales</taxon>
        <taxon>Schizotheciaceae</taxon>
        <taxon>Echria</taxon>
    </lineage>
</organism>
<reference evidence="11" key="1">
    <citation type="submission" date="2023-06" db="EMBL/GenBank/DDBJ databases">
        <title>Genome-scale phylogeny and comparative genomics of the fungal order Sordariales.</title>
        <authorList>
            <consortium name="Lawrence Berkeley National Laboratory"/>
            <person name="Hensen N."/>
            <person name="Bonometti L."/>
            <person name="Westerberg I."/>
            <person name="Brannstrom I.O."/>
            <person name="Guillou S."/>
            <person name="Cros-Aarteil S."/>
            <person name="Calhoun S."/>
            <person name="Haridas S."/>
            <person name="Kuo A."/>
            <person name="Mondo S."/>
            <person name="Pangilinan J."/>
            <person name="Riley R."/>
            <person name="Labutti K."/>
            <person name="Andreopoulos B."/>
            <person name="Lipzen A."/>
            <person name="Chen C."/>
            <person name="Yanf M."/>
            <person name="Daum C."/>
            <person name="Ng V."/>
            <person name="Clum A."/>
            <person name="Steindorff A."/>
            <person name="Ohm R."/>
            <person name="Martin F."/>
            <person name="Silar P."/>
            <person name="Natvig D."/>
            <person name="Lalanne C."/>
            <person name="Gautier V."/>
            <person name="Ament-Velasquez S.L."/>
            <person name="Kruys A."/>
            <person name="Hutchinson M.I."/>
            <person name="Powell A.J."/>
            <person name="Barry K."/>
            <person name="Miller A.N."/>
            <person name="Grigoriev I.V."/>
            <person name="Debuchy R."/>
            <person name="Gladieux P."/>
            <person name="Thoren M.H."/>
            <person name="Johannesson H."/>
        </authorList>
    </citation>
    <scope>NUCLEOTIDE SEQUENCE</scope>
    <source>
        <strain evidence="11">PSN4</strain>
    </source>
</reference>
<evidence type="ECO:0000256" key="5">
    <source>
        <dbReference type="ARBA" id="ARBA00023002"/>
    </source>
</evidence>
<dbReference type="Pfam" id="PF13646">
    <property type="entry name" value="HEAT_2"/>
    <property type="match status" value="2"/>
</dbReference>
<dbReference type="Gene3D" id="1.25.10.10">
    <property type="entry name" value="Leucine-rich Repeat Variant"/>
    <property type="match status" value="2"/>
</dbReference>
<dbReference type="InterPro" id="IPR011989">
    <property type="entry name" value="ARM-like"/>
</dbReference>
<dbReference type="GO" id="GO:0005737">
    <property type="term" value="C:cytoplasm"/>
    <property type="evidence" value="ECO:0007669"/>
    <property type="project" value="UniProtKB-SubCell"/>
</dbReference>
<evidence type="ECO:0000256" key="4">
    <source>
        <dbReference type="ARBA" id="ARBA00022737"/>
    </source>
</evidence>
<gene>
    <name evidence="9" type="primary">LIA1</name>
    <name evidence="11" type="ORF">QBC47DRAFT_372076</name>
</gene>
<dbReference type="InterPro" id="IPR016024">
    <property type="entry name" value="ARM-type_fold"/>
</dbReference>
<comment type="function">
    <text evidence="9">Catalyzes the hydroxylation of the N(6)-(4-aminobutyl)-L-lysine intermediate to form hypusine, an essential post-translational modification only found in mature eIF-5A factor.</text>
</comment>
<evidence type="ECO:0000313" key="12">
    <source>
        <dbReference type="Proteomes" id="UP001239445"/>
    </source>
</evidence>
<dbReference type="Proteomes" id="UP001239445">
    <property type="component" value="Unassembled WGS sequence"/>
</dbReference>
<feature type="binding site" evidence="9">
    <location>
        <position position="170"/>
    </location>
    <ligand>
        <name>Fe cation</name>
        <dbReference type="ChEBI" id="CHEBI:24875"/>
        <label>1</label>
    </ligand>
</feature>
<evidence type="ECO:0000313" key="11">
    <source>
        <dbReference type="EMBL" id="KAK1759477.1"/>
    </source>
</evidence>
<evidence type="ECO:0000256" key="7">
    <source>
        <dbReference type="ARBA" id="ARBA00023033"/>
    </source>
</evidence>
<comment type="caution">
    <text evidence="11">The sequence shown here is derived from an EMBL/GenBank/DDBJ whole genome shotgun (WGS) entry which is preliminary data.</text>
</comment>
<feature type="region of interest" description="Disordered" evidence="10">
    <location>
        <begin position="218"/>
        <end position="243"/>
    </location>
</feature>
<keyword evidence="8 9" id="KW-0386">Hypusine biosynthesis</keyword>
<evidence type="ECO:0000256" key="9">
    <source>
        <dbReference type="HAMAP-Rule" id="MF_03101"/>
    </source>
</evidence>
<dbReference type="SUPFAM" id="SSF48371">
    <property type="entry name" value="ARM repeat"/>
    <property type="match status" value="1"/>
</dbReference>
<comment type="subcellular location">
    <subcellularLocation>
        <location evidence="9">Cytoplasm</location>
    </subcellularLocation>
    <subcellularLocation>
        <location evidence="9">Nucleus</location>
    </subcellularLocation>
</comment>
<dbReference type="InterPro" id="IPR027517">
    <property type="entry name" value="Deoxyhypusine_hydroxylase"/>
</dbReference>
<dbReference type="GO" id="GO:0046872">
    <property type="term" value="F:metal ion binding"/>
    <property type="evidence" value="ECO:0007669"/>
    <property type="project" value="UniProtKB-KW"/>
</dbReference>
<comment type="cofactor">
    <cofactor evidence="9">
        <name>Fe(2+)</name>
        <dbReference type="ChEBI" id="CHEBI:29033"/>
    </cofactor>
    <text evidence="9">Binds 2 Fe(2+) ions per subunit.</text>
</comment>
<feature type="binding site" evidence="9">
    <location>
        <position position="302"/>
    </location>
    <ligand>
        <name>Fe cation</name>
        <dbReference type="ChEBI" id="CHEBI:24875"/>
        <label>2</label>
    </ligand>
</feature>
<feature type="binding site" evidence="9">
    <location>
        <position position="336"/>
    </location>
    <ligand>
        <name>Fe cation</name>
        <dbReference type="ChEBI" id="CHEBI:24875"/>
        <label>2</label>
    </ligand>
</feature>
<dbReference type="PANTHER" id="PTHR12697:SF5">
    <property type="entry name" value="DEOXYHYPUSINE HYDROXYLASE"/>
    <property type="match status" value="1"/>
</dbReference>
<comment type="pathway">
    <text evidence="2 9">Protein modification; eIF5A hypusination.</text>
</comment>
<keyword evidence="4" id="KW-0677">Repeat</keyword>
<dbReference type="EC" id="1.14.99.29" evidence="9"/>
<keyword evidence="7 9" id="KW-0503">Monooxygenase</keyword>
<evidence type="ECO:0000256" key="8">
    <source>
        <dbReference type="ARBA" id="ARBA00023256"/>
    </source>
</evidence>
<evidence type="ECO:0000256" key="6">
    <source>
        <dbReference type="ARBA" id="ARBA00023004"/>
    </source>
</evidence>
<dbReference type="EMBL" id="MU839828">
    <property type="protein sequence ID" value="KAK1759477.1"/>
    <property type="molecule type" value="Genomic_DNA"/>
</dbReference>
<keyword evidence="12" id="KW-1185">Reference proteome</keyword>
<feature type="binding site" evidence="9">
    <location>
        <position position="137"/>
    </location>
    <ligand>
        <name>Fe cation</name>
        <dbReference type="ChEBI" id="CHEBI:24875"/>
        <label>1</label>
    </ligand>
</feature>
<feature type="binding site" evidence="9">
    <location>
        <position position="138"/>
    </location>
    <ligand>
        <name>Fe cation</name>
        <dbReference type="ChEBI" id="CHEBI:24875"/>
        <label>1</label>
    </ligand>
</feature>
<dbReference type="AlphaFoldDB" id="A0AAJ0F9V8"/>
<feature type="compositionally biased region" description="Basic and acidic residues" evidence="10">
    <location>
        <begin position="218"/>
        <end position="227"/>
    </location>
</feature>
<accession>A0AAJ0F9V8</accession>
<feature type="binding site" evidence="9">
    <location>
        <position position="335"/>
    </location>
    <ligand>
        <name>Fe cation</name>
        <dbReference type="ChEBI" id="CHEBI:24875"/>
        <label>2</label>
    </ligand>
</feature>
<feature type="binding site" evidence="9">
    <location>
        <position position="303"/>
    </location>
    <ligand>
        <name>Fe cation</name>
        <dbReference type="ChEBI" id="CHEBI:24875"/>
        <label>2</label>
    </ligand>
</feature>
<proteinExistence type="inferred from homology"/>
<sequence length="396" mass="43149">MFWAQPRYRLVIVPTAPPKNLAPRVSGKASRFVAEIRPITILSIRRFYFSSSKPSGISLFAGDITRMAAATTEAVSADSTILALRQSLCAETTPLPVRFRALFSLKHLARQGTPEESVAAIDAIAAAFSSPSALLKHELAYCLGQTGNNAAVPHLTAVLENVQEDAMCRHEAAEALGALGDAESLEVLQRFRDRQGEEVVVKETCEIAIDRIEWENSEQRKQEKLKQSDFASVDPAPPMPEGNKSVEELEKALMDTNLPLFKRYRAMFALRDLASPPDLPTAVPAVLALAKGFADPSALFRHEIAFVFGQLSHPASIPSLTAALSNLEEASMVRHEAAEALGSLGEEEGVEETLKRFLHDKEVVVRESVIVALDMAEYEKSDETEYALIPEVAGAA</sequence>
<evidence type="ECO:0000256" key="1">
    <source>
        <dbReference type="ARBA" id="ARBA00000068"/>
    </source>
</evidence>
<protein>
    <recommendedName>
        <fullName evidence="9">Deoxyhypusine hydroxylase</fullName>
        <shortName evidence="9">DOHH</shortName>
        <ecNumber evidence="9">1.14.99.29</ecNumber>
    </recommendedName>
    <alternativeName>
        <fullName evidence="9">Deoxyhypusine dioxygenase</fullName>
    </alternativeName>
    <alternativeName>
        <fullName evidence="9">Deoxyhypusine monooxygenase</fullName>
    </alternativeName>
</protein>
<dbReference type="HAMAP" id="MF_03101">
    <property type="entry name" value="Deoxyhypusine_hydroxylase"/>
    <property type="match status" value="1"/>
</dbReference>
<dbReference type="GO" id="GO:0005634">
    <property type="term" value="C:nucleus"/>
    <property type="evidence" value="ECO:0007669"/>
    <property type="project" value="UniProtKB-SubCell"/>
</dbReference>
<dbReference type="SMART" id="SM00567">
    <property type="entry name" value="EZ_HEAT"/>
    <property type="match status" value="6"/>
</dbReference>
<dbReference type="InterPro" id="IPR004155">
    <property type="entry name" value="PBS_lyase_HEAT"/>
</dbReference>
<evidence type="ECO:0000256" key="10">
    <source>
        <dbReference type="SAM" id="MobiDB-lite"/>
    </source>
</evidence>
<keyword evidence="9" id="KW-0539">Nucleus</keyword>
<evidence type="ECO:0000256" key="3">
    <source>
        <dbReference type="ARBA" id="ARBA00022723"/>
    </source>
</evidence>
<keyword evidence="6 9" id="KW-0408">Iron</keyword>
<evidence type="ECO:0000256" key="2">
    <source>
        <dbReference type="ARBA" id="ARBA00005041"/>
    </source>
</evidence>
<keyword evidence="9" id="KW-0963">Cytoplasm</keyword>
<dbReference type="GO" id="GO:0019135">
    <property type="term" value="F:deoxyhypusine monooxygenase activity"/>
    <property type="evidence" value="ECO:0007669"/>
    <property type="project" value="UniProtKB-UniRule"/>
</dbReference>
<keyword evidence="3 9" id="KW-0479">Metal-binding</keyword>
<dbReference type="PANTHER" id="PTHR12697">
    <property type="entry name" value="PBS LYASE HEAT-LIKE PROTEIN"/>
    <property type="match status" value="1"/>
</dbReference>
<name>A0AAJ0F9V8_9PEZI</name>
<feature type="binding site" evidence="9">
    <location>
        <position position="171"/>
    </location>
    <ligand>
        <name>Fe cation</name>
        <dbReference type="ChEBI" id="CHEBI:24875"/>
        <label>1</label>
    </ligand>
</feature>